<evidence type="ECO:0000313" key="1">
    <source>
        <dbReference type="EMBL" id="RKT74428.1"/>
    </source>
</evidence>
<evidence type="ECO:0000313" key="2">
    <source>
        <dbReference type="Proteomes" id="UP000272729"/>
    </source>
</evidence>
<dbReference type="AlphaFoldDB" id="A0A495XRX8"/>
<dbReference type="RefSeq" id="WP_121229098.1">
    <property type="nucleotide sequence ID" value="NZ_JBIUBA010000003.1"/>
</dbReference>
<reference evidence="1 2" key="1">
    <citation type="submission" date="2018-10" db="EMBL/GenBank/DDBJ databases">
        <title>Sequencing the genomes of 1000 actinobacteria strains.</title>
        <authorList>
            <person name="Klenk H.-P."/>
        </authorList>
    </citation>
    <scope>NUCLEOTIDE SEQUENCE [LARGE SCALE GENOMIC DNA]</scope>
    <source>
        <strain evidence="1 2">DSM 43911</strain>
    </source>
</reference>
<proteinExistence type="predicted"/>
<dbReference type="SUPFAM" id="SSF47336">
    <property type="entry name" value="ACP-like"/>
    <property type="match status" value="1"/>
</dbReference>
<sequence length="83" mass="9137">MPEDTLAVVLALYREMGLSSPDEDGVAEEDIELWDSLVHVQLAHAVEQRLSITLPDDLLVPLPGLTLGEFAQAAHEVRERHPA</sequence>
<comment type="caution">
    <text evidence="1">The sequence shown here is derived from an EMBL/GenBank/DDBJ whole genome shotgun (WGS) entry which is preliminary data.</text>
</comment>
<dbReference type="Proteomes" id="UP000272729">
    <property type="component" value="Unassembled WGS sequence"/>
</dbReference>
<dbReference type="EMBL" id="RBXR01000001">
    <property type="protein sequence ID" value="RKT74428.1"/>
    <property type="molecule type" value="Genomic_DNA"/>
</dbReference>
<dbReference type="OrthoDB" id="9811033at2"/>
<dbReference type="InterPro" id="IPR036736">
    <property type="entry name" value="ACP-like_sf"/>
</dbReference>
<organism evidence="1 2">
    <name type="scientific">Saccharothrix variisporea</name>
    <dbReference type="NCBI Taxonomy" id="543527"/>
    <lineage>
        <taxon>Bacteria</taxon>
        <taxon>Bacillati</taxon>
        <taxon>Actinomycetota</taxon>
        <taxon>Actinomycetes</taxon>
        <taxon>Pseudonocardiales</taxon>
        <taxon>Pseudonocardiaceae</taxon>
        <taxon>Saccharothrix</taxon>
    </lineage>
</organism>
<gene>
    <name evidence="1" type="ORF">DFJ66_7784</name>
</gene>
<keyword evidence="2" id="KW-1185">Reference proteome</keyword>
<accession>A0A495XRX8</accession>
<name>A0A495XRX8_9PSEU</name>
<protein>
    <recommendedName>
        <fullName evidence="3">Acyl carrier protein</fullName>
    </recommendedName>
</protein>
<evidence type="ECO:0008006" key="3">
    <source>
        <dbReference type="Google" id="ProtNLM"/>
    </source>
</evidence>